<protein>
    <submittedName>
        <fullName evidence="1">Uncharacterized protein</fullName>
    </submittedName>
</protein>
<sequence length="79" mass="9590">MKKNQTKNSEHKEAEKWIKFFNELKKEKFANKVGLIFHQYKSQVSEELVKIEEDNLDVEKVNLETLKSMMENKLYWIKL</sequence>
<proteinExistence type="predicted"/>
<reference evidence="2" key="1">
    <citation type="submission" date="2020-01" db="EMBL/GenBank/DDBJ databases">
        <title>Sphingomonas sp. strain CSW-10.</title>
        <authorList>
            <person name="Chen W.-M."/>
        </authorList>
    </citation>
    <scope>NUCLEOTIDE SEQUENCE [LARGE SCALE GENOMIC DNA]</scope>
    <source>
        <strain evidence="2">NST-5</strain>
    </source>
</reference>
<comment type="caution">
    <text evidence="1">The sequence shown here is derived from an EMBL/GenBank/DDBJ whole genome shotgun (WGS) entry which is preliminary data.</text>
</comment>
<name>A0ABW9Z5V9_9FLAO</name>
<gene>
    <name evidence="1" type="ORF">GV828_02485</name>
</gene>
<dbReference type="RefSeq" id="WP_166535885.1">
    <property type="nucleotide sequence ID" value="NZ_JAABLM010000002.1"/>
</dbReference>
<dbReference type="EMBL" id="JAABLM010000002">
    <property type="protein sequence ID" value="NBL64064.1"/>
    <property type="molecule type" value="Genomic_DNA"/>
</dbReference>
<dbReference type="Proteomes" id="UP000798602">
    <property type="component" value="Unassembled WGS sequence"/>
</dbReference>
<evidence type="ECO:0000313" key="2">
    <source>
        <dbReference type="Proteomes" id="UP000798602"/>
    </source>
</evidence>
<keyword evidence="2" id="KW-1185">Reference proteome</keyword>
<evidence type="ECO:0000313" key="1">
    <source>
        <dbReference type="EMBL" id="NBL64064.1"/>
    </source>
</evidence>
<accession>A0ABW9Z5V9</accession>
<organism evidence="1 2">
    <name type="scientific">Flavobacterium ichthyis</name>
    <dbReference type="NCBI Taxonomy" id="2698827"/>
    <lineage>
        <taxon>Bacteria</taxon>
        <taxon>Pseudomonadati</taxon>
        <taxon>Bacteroidota</taxon>
        <taxon>Flavobacteriia</taxon>
        <taxon>Flavobacteriales</taxon>
        <taxon>Flavobacteriaceae</taxon>
        <taxon>Flavobacterium</taxon>
    </lineage>
</organism>